<dbReference type="RefSeq" id="WP_064897087.1">
    <property type="nucleotide sequence ID" value="NZ_JAAZWL010000013.1"/>
</dbReference>
<accession>A0ABD6QNU5</accession>
<evidence type="ECO:0000256" key="1">
    <source>
        <dbReference type="SAM" id="Phobius"/>
    </source>
</evidence>
<feature type="transmembrane region" description="Helical" evidence="1">
    <location>
        <begin position="145"/>
        <end position="167"/>
    </location>
</feature>
<keyword evidence="1" id="KW-0812">Transmembrane</keyword>
<dbReference type="Proteomes" id="UP000187001">
    <property type="component" value="Unassembled WGS sequence"/>
</dbReference>
<gene>
    <name evidence="2" type="ORF">A5742_02935</name>
</gene>
<dbReference type="InterPro" id="IPR039708">
    <property type="entry name" value="MT1774/Rv1733c-like"/>
</dbReference>
<sequence>MLSFTFGLGRCWVAKAFGFNPIIRLSDRVEAAGAVLAIALMLGAAAAAGAIGTAVHDSRAHLYAEQADTRHSVTAQVVARSTPVAGSSGRQFEAPARWPVVVGERSGSVSLGQSAEAGDQVDIWIDSAGHQVPPPVPQWQAGIEAAFVGIVSWLVIIGVIALAASLAQGWLIRQRYRRWDDEWRALTSDNGGLTGRQR</sequence>
<dbReference type="EMBL" id="MBER01000057">
    <property type="protein sequence ID" value="OMC46661.1"/>
    <property type="molecule type" value="Genomic_DNA"/>
</dbReference>
<keyword evidence="1" id="KW-0472">Membrane</keyword>
<reference evidence="2 3" key="1">
    <citation type="submission" date="2016-07" db="EMBL/GenBank/DDBJ databases">
        <authorList>
            <person name="Sutton G."/>
            <person name="Brinkac L."/>
            <person name="Sanka R."/>
            <person name="Adams M."/>
            <person name="Lau E."/>
            <person name="Kumar A."/>
            <person name="Macaden R."/>
        </authorList>
    </citation>
    <scope>NUCLEOTIDE SEQUENCE [LARGE SCALE GENOMIC DNA]</scope>
    <source>
        <strain evidence="2 3">GA-0871</strain>
    </source>
</reference>
<name>A0ABD6QNU5_MYCFO</name>
<dbReference type="PANTHER" id="PTHR42305">
    <property type="entry name" value="MEMBRANE PROTEIN RV1733C-RELATED"/>
    <property type="match status" value="1"/>
</dbReference>
<comment type="caution">
    <text evidence="2">The sequence shown here is derived from an EMBL/GenBank/DDBJ whole genome shotgun (WGS) entry which is preliminary data.</text>
</comment>
<dbReference type="AlphaFoldDB" id="A0ABD6QNU5"/>
<keyword evidence="1" id="KW-1133">Transmembrane helix</keyword>
<protein>
    <recommendedName>
        <fullName evidence="4">Transmembrane protein</fullName>
    </recommendedName>
</protein>
<organism evidence="2 3">
    <name type="scientific">Mycolicibacterium fortuitum</name>
    <name type="common">Mycobacterium fortuitum</name>
    <dbReference type="NCBI Taxonomy" id="1766"/>
    <lineage>
        <taxon>Bacteria</taxon>
        <taxon>Bacillati</taxon>
        <taxon>Actinomycetota</taxon>
        <taxon>Actinomycetes</taxon>
        <taxon>Mycobacteriales</taxon>
        <taxon>Mycobacteriaceae</taxon>
        <taxon>Mycolicibacterium</taxon>
    </lineage>
</organism>
<proteinExistence type="predicted"/>
<evidence type="ECO:0000313" key="2">
    <source>
        <dbReference type="EMBL" id="OMC46661.1"/>
    </source>
</evidence>
<evidence type="ECO:0008006" key="4">
    <source>
        <dbReference type="Google" id="ProtNLM"/>
    </source>
</evidence>
<evidence type="ECO:0000313" key="3">
    <source>
        <dbReference type="Proteomes" id="UP000187001"/>
    </source>
</evidence>
<feature type="transmembrane region" description="Helical" evidence="1">
    <location>
        <begin position="31"/>
        <end position="55"/>
    </location>
</feature>
<dbReference type="PANTHER" id="PTHR42305:SF1">
    <property type="entry name" value="MEMBRANE PROTEIN RV1733C-RELATED"/>
    <property type="match status" value="1"/>
</dbReference>